<keyword evidence="3" id="KW-0804">Transcription</keyword>
<dbReference type="PROSITE" id="PS51000">
    <property type="entry name" value="HTH_DEOR_2"/>
    <property type="match status" value="1"/>
</dbReference>
<evidence type="ECO:0000256" key="1">
    <source>
        <dbReference type="ARBA" id="ARBA00023015"/>
    </source>
</evidence>
<name>A0A1Y3PGH2_9BACI</name>
<comment type="caution">
    <text evidence="5">The sequence shown here is derived from an EMBL/GenBank/DDBJ whole genome shotgun (WGS) entry which is preliminary data.</text>
</comment>
<dbReference type="SUPFAM" id="SSF46785">
    <property type="entry name" value="Winged helix' DNA-binding domain"/>
    <property type="match status" value="1"/>
</dbReference>
<dbReference type="Gene3D" id="1.10.10.10">
    <property type="entry name" value="Winged helix-like DNA-binding domain superfamily/Winged helix DNA-binding domain"/>
    <property type="match status" value="1"/>
</dbReference>
<dbReference type="SMART" id="SM00420">
    <property type="entry name" value="HTH_DEOR"/>
    <property type="match status" value="1"/>
</dbReference>
<dbReference type="CDD" id="cd00090">
    <property type="entry name" value="HTH_ARSR"/>
    <property type="match status" value="1"/>
</dbReference>
<keyword evidence="1" id="KW-0805">Transcription regulation</keyword>
<feature type="domain" description="HTH deoR-type" evidence="4">
    <location>
        <begin position="5"/>
        <end position="64"/>
    </location>
</feature>
<organism evidence="5 6">
    <name type="scientific">Bacillus thermozeamaize</name>
    <dbReference type="NCBI Taxonomy" id="230954"/>
    <lineage>
        <taxon>Bacteria</taxon>
        <taxon>Bacillati</taxon>
        <taxon>Bacillota</taxon>
        <taxon>Bacilli</taxon>
        <taxon>Bacillales</taxon>
        <taxon>Bacillaceae</taxon>
        <taxon>Bacillus</taxon>
    </lineage>
</organism>
<evidence type="ECO:0000313" key="5">
    <source>
        <dbReference type="EMBL" id="OUM86442.1"/>
    </source>
</evidence>
<dbReference type="Proteomes" id="UP000196475">
    <property type="component" value="Unassembled WGS sequence"/>
</dbReference>
<gene>
    <name evidence="5" type="ORF">BAA01_06760</name>
</gene>
<protein>
    <recommendedName>
        <fullName evidence="4">HTH deoR-type domain-containing protein</fullName>
    </recommendedName>
</protein>
<dbReference type="PANTHER" id="PTHR30363:SF28">
    <property type="entry name" value="TRANSCRIPTIONAL REGULATORY PROTEIN-RELATED"/>
    <property type="match status" value="1"/>
</dbReference>
<dbReference type="GO" id="GO:0003677">
    <property type="term" value="F:DNA binding"/>
    <property type="evidence" value="ECO:0007669"/>
    <property type="project" value="UniProtKB-KW"/>
</dbReference>
<dbReference type="GO" id="GO:0003700">
    <property type="term" value="F:DNA-binding transcription factor activity"/>
    <property type="evidence" value="ECO:0007669"/>
    <property type="project" value="InterPro"/>
</dbReference>
<evidence type="ECO:0000256" key="3">
    <source>
        <dbReference type="ARBA" id="ARBA00023163"/>
    </source>
</evidence>
<keyword evidence="2" id="KW-0238">DNA-binding</keyword>
<evidence type="ECO:0000313" key="6">
    <source>
        <dbReference type="Proteomes" id="UP000196475"/>
    </source>
</evidence>
<proteinExistence type="predicted"/>
<dbReference type="InterPro" id="IPR036390">
    <property type="entry name" value="WH_DNA-bd_sf"/>
</dbReference>
<dbReference type="Pfam" id="PF01022">
    <property type="entry name" value="HTH_5"/>
    <property type="match status" value="1"/>
</dbReference>
<reference evidence="6" key="1">
    <citation type="submission" date="2016-06" db="EMBL/GenBank/DDBJ databases">
        <authorList>
            <person name="Nascimento L."/>
            <person name="Pereira R.V."/>
            <person name="Martins L.F."/>
            <person name="Quaggio R.B."/>
            <person name="Silva A.M."/>
            <person name="Setubal J.C."/>
        </authorList>
    </citation>
    <scope>NUCLEOTIDE SEQUENCE [LARGE SCALE GENOMIC DNA]</scope>
</reference>
<dbReference type="PANTHER" id="PTHR30363">
    <property type="entry name" value="HTH-TYPE TRANSCRIPTIONAL REGULATOR SRLR-RELATED"/>
    <property type="match status" value="1"/>
</dbReference>
<sequence length="210" mass="24206">MTVGIGSTREEILYLLKNRPYLSVGEIAQELGITEMAVRRHLNNLERDHYLSSHLVRQSMGRPSRVYFLTEKADDLFPKAYPTFALEIIEDLEALKGPEAVQQLFARREERLYQQYQDHVSGEDLDEKVQQLAGLQDKKGYMVKWEKQGEQYVIKEYNCPIARIAKQFPLACQNEVSLFERLLGRPVQQVQCIAQGATHCMFTFSAHPGK</sequence>
<dbReference type="EMBL" id="LZRT01000090">
    <property type="protein sequence ID" value="OUM86442.1"/>
    <property type="molecule type" value="Genomic_DNA"/>
</dbReference>
<evidence type="ECO:0000256" key="2">
    <source>
        <dbReference type="ARBA" id="ARBA00023125"/>
    </source>
</evidence>
<dbReference type="Pfam" id="PF18546">
    <property type="entry name" value="MetOD1"/>
    <property type="match status" value="1"/>
</dbReference>
<dbReference type="InterPro" id="IPR001034">
    <property type="entry name" value="DeoR_HTH"/>
</dbReference>
<accession>A0A1Y3PGH2</accession>
<dbReference type="InterPro" id="IPR050313">
    <property type="entry name" value="Carb_Metab_HTH_regulators"/>
</dbReference>
<dbReference type="InterPro" id="IPR036388">
    <property type="entry name" value="WH-like_DNA-bd_sf"/>
</dbReference>
<dbReference type="AlphaFoldDB" id="A0A1Y3PGH2"/>
<evidence type="ECO:0000259" key="4">
    <source>
        <dbReference type="PROSITE" id="PS51000"/>
    </source>
</evidence>
<dbReference type="InterPro" id="IPR001845">
    <property type="entry name" value="HTH_ArsR_DNA-bd_dom"/>
</dbReference>
<dbReference type="InterPro" id="IPR011991">
    <property type="entry name" value="ArsR-like_HTH"/>
</dbReference>
<dbReference type="InterPro" id="IPR041359">
    <property type="entry name" value="MetOD1"/>
</dbReference>